<evidence type="ECO:0000313" key="7">
    <source>
        <dbReference type="EMBL" id="CAB4596993.1"/>
    </source>
</evidence>
<evidence type="ECO:0000259" key="6">
    <source>
        <dbReference type="Pfam" id="PF00361"/>
    </source>
</evidence>
<evidence type="ECO:0000256" key="2">
    <source>
        <dbReference type="ARBA" id="ARBA00022692"/>
    </source>
</evidence>
<protein>
    <submittedName>
        <fullName evidence="7">Unannotated protein</fullName>
    </submittedName>
</protein>
<dbReference type="Pfam" id="PF00361">
    <property type="entry name" value="Proton_antipo_M"/>
    <property type="match status" value="1"/>
</dbReference>
<dbReference type="GO" id="GO:0008137">
    <property type="term" value="F:NADH dehydrogenase (ubiquinone) activity"/>
    <property type="evidence" value="ECO:0007669"/>
    <property type="project" value="InterPro"/>
</dbReference>
<feature type="transmembrane region" description="Helical" evidence="5">
    <location>
        <begin position="219"/>
        <end position="243"/>
    </location>
</feature>
<comment type="subcellular location">
    <subcellularLocation>
        <location evidence="1">Membrane</location>
        <topology evidence="1">Multi-pass membrane protein</topology>
    </subcellularLocation>
</comment>
<feature type="transmembrane region" description="Helical" evidence="5">
    <location>
        <begin position="117"/>
        <end position="134"/>
    </location>
</feature>
<accession>A0A6J6GBU1</accession>
<evidence type="ECO:0000256" key="3">
    <source>
        <dbReference type="ARBA" id="ARBA00022989"/>
    </source>
</evidence>
<sequence length="504" mass="52452">MNDQVPQFAGPVIDWFSVSPLLVLLFGALLLLLVGSLTPQWRRGWYGLVSALTASVAIVLSIFLWRDVSSSGPKLLVGGALALDHFAVLASIAICSAVLLVSLVTSDYLAGEKSDMPEIYALYLTAAIGGIVMVAANDLIVLFLGLETLSLSLYLLAASNRKRAESQEAGLKYFILGGFASAFFLYGVALTYGATGTTRLVDINLALNSYITVPRNDTLLLIGVGLMLVGFGFKVSLVPFQAWTPDVYQGSPTPVTALMASAGKVAALVALVRVFVTAFPSRADDWGPAVFVLAALTLVVGSVVAVVQTDVKRMLAYSSISHAGFILVGLEASSHRSSPDVGDGLTAIAVYVVLYAALVVGTFSVVSVVAQNSNNGAASLDAFKGVGKNNPVFALAMTVLLLAQAGVPLTSGFVAKFGVIQAAIGVGSYELAVIAMVCAVIAAFVYLRIMVSMWLSDAASSTSVKVPLFSTIAIAIAVSVTLVIGVLPSLLLDLTSNLTQLASK</sequence>
<organism evidence="7">
    <name type="scientific">freshwater metagenome</name>
    <dbReference type="NCBI Taxonomy" id="449393"/>
    <lineage>
        <taxon>unclassified sequences</taxon>
        <taxon>metagenomes</taxon>
        <taxon>ecological metagenomes</taxon>
    </lineage>
</organism>
<feature type="transmembrane region" description="Helical" evidence="5">
    <location>
        <begin position="170"/>
        <end position="192"/>
    </location>
</feature>
<keyword evidence="3 5" id="KW-1133">Transmembrane helix</keyword>
<dbReference type="GO" id="GO:0016020">
    <property type="term" value="C:membrane"/>
    <property type="evidence" value="ECO:0007669"/>
    <property type="project" value="UniProtKB-SubCell"/>
</dbReference>
<dbReference type="InterPro" id="IPR001750">
    <property type="entry name" value="ND/Mrp_TM"/>
</dbReference>
<keyword evidence="4 5" id="KW-0472">Membrane</keyword>
<dbReference type="HAMAP" id="MF_00445">
    <property type="entry name" value="NDH1_NuoN_1"/>
    <property type="match status" value="1"/>
</dbReference>
<proteinExistence type="inferred from homology"/>
<feature type="transmembrane region" description="Helical" evidence="5">
    <location>
        <begin position="140"/>
        <end position="158"/>
    </location>
</feature>
<feature type="transmembrane region" description="Helical" evidence="5">
    <location>
        <begin position="85"/>
        <end position="105"/>
    </location>
</feature>
<evidence type="ECO:0000256" key="1">
    <source>
        <dbReference type="ARBA" id="ARBA00004141"/>
    </source>
</evidence>
<evidence type="ECO:0000256" key="4">
    <source>
        <dbReference type="ARBA" id="ARBA00023136"/>
    </source>
</evidence>
<dbReference type="GO" id="GO:0042773">
    <property type="term" value="P:ATP synthesis coupled electron transport"/>
    <property type="evidence" value="ECO:0007669"/>
    <property type="project" value="InterPro"/>
</dbReference>
<feature type="transmembrane region" description="Helical" evidence="5">
    <location>
        <begin position="255"/>
        <end position="276"/>
    </location>
</feature>
<feature type="transmembrane region" description="Helical" evidence="5">
    <location>
        <begin position="420"/>
        <end position="447"/>
    </location>
</feature>
<keyword evidence="2 5" id="KW-0812">Transmembrane</keyword>
<feature type="transmembrane region" description="Helical" evidence="5">
    <location>
        <begin position="345"/>
        <end position="370"/>
    </location>
</feature>
<feature type="domain" description="NADH:quinone oxidoreductase/Mrp antiporter transmembrane" evidence="6">
    <location>
        <begin position="136"/>
        <end position="441"/>
    </location>
</feature>
<feature type="transmembrane region" description="Helical" evidence="5">
    <location>
        <begin position="288"/>
        <end position="307"/>
    </location>
</feature>
<name>A0A6J6GBU1_9ZZZZ</name>
<feature type="transmembrane region" description="Helical" evidence="5">
    <location>
        <begin position="45"/>
        <end position="65"/>
    </location>
</feature>
<feature type="transmembrane region" description="Helical" evidence="5">
    <location>
        <begin position="391"/>
        <end position="414"/>
    </location>
</feature>
<dbReference type="AlphaFoldDB" id="A0A6J6GBU1"/>
<evidence type="ECO:0000256" key="5">
    <source>
        <dbReference type="SAM" id="Phobius"/>
    </source>
</evidence>
<dbReference type="PANTHER" id="PTHR22773">
    <property type="entry name" value="NADH DEHYDROGENASE"/>
    <property type="match status" value="1"/>
</dbReference>
<dbReference type="NCBIfam" id="TIGR01770">
    <property type="entry name" value="NDH_I_N"/>
    <property type="match status" value="1"/>
</dbReference>
<feature type="transmembrane region" description="Helical" evidence="5">
    <location>
        <begin position="12"/>
        <end position="33"/>
    </location>
</feature>
<dbReference type="EMBL" id="CAEZUN010000034">
    <property type="protein sequence ID" value="CAB4596993.1"/>
    <property type="molecule type" value="Genomic_DNA"/>
</dbReference>
<dbReference type="InterPro" id="IPR010096">
    <property type="entry name" value="NADH-Q_OxRdtase_suN/2"/>
</dbReference>
<feature type="transmembrane region" description="Helical" evidence="5">
    <location>
        <begin position="468"/>
        <end position="491"/>
    </location>
</feature>
<gene>
    <name evidence="7" type="ORF">UFOPK1826_00400</name>
</gene>
<feature type="transmembrane region" description="Helical" evidence="5">
    <location>
        <begin position="314"/>
        <end position="333"/>
    </location>
</feature>
<reference evidence="7" key="1">
    <citation type="submission" date="2020-05" db="EMBL/GenBank/DDBJ databases">
        <authorList>
            <person name="Chiriac C."/>
            <person name="Salcher M."/>
            <person name="Ghai R."/>
            <person name="Kavagutti S V."/>
        </authorList>
    </citation>
    <scope>NUCLEOTIDE SEQUENCE</scope>
</reference>